<dbReference type="PANTHER" id="PTHR44196">
    <property type="entry name" value="DEHYDROGENASE/REDUCTASE SDR FAMILY MEMBER 7B"/>
    <property type="match status" value="1"/>
</dbReference>
<dbReference type="InterPro" id="IPR036291">
    <property type="entry name" value="NAD(P)-bd_dom_sf"/>
</dbReference>
<gene>
    <name evidence="3" type="primary">FNV0896</name>
    <name evidence="3" type="ORF">NCTC3166_00972</name>
</gene>
<dbReference type="EC" id="1.3.1.-" evidence="3"/>
<dbReference type="Pfam" id="PF00106">
    <property type="entry name" value="adh_short"/>
    <property type="match status" value="1"/>
</dbReference>
<keyword evidence="2 3" id="KW-0560">Oxidoreductase</keyword>
<evidence type="ECO:0000256" key="2">
    <source>
        <dbReference type="ARBA" id="ARBA00023002"/>
    </source>
</evidence>
<evidence type="ECO:0000256" key="1">
    <source>
        <dbReference type="ARBA" id="ARBA00006484"/>
    </source>
</evidence>
<dbReference type="AlphaFoldDB" id="A0A3S4L5H2"/>
<accession>A0A3S4L5H2</accession>
<comment type="similarity">
    <text evidence="1">Belongs to the short-chain dehydrogenases/reductases (SDR) family.</text>
</comment>
<dbReference type="Gene3D" id="3.40.50.720">
    <property type="entry name" value="NAD(P)-binding Rossmann-like Domain"/>
    <property type="match status" value="1"/>
</dbReference>
<evidence type="ECO:0000313" key="3">
    <source>
        <dbReference type="EMBL" id="VED67156.1"/>
    </source>
</evidence>
<dbReference type="KEGG" id="svf:NCTC3166_00972"/>
<dbReference type="PRINTS" id="PR00081">
    <property type="entry name" value="GDHRDH"/>
</dbReference>
<proteinExistence type="inferred from homology"/>
<dbReference type="EC" id="1.2.1.-" evidence="3"/>
<evidence type="ECO:0000313" key="4">
    <source>
        <dbReference type="Proteomes" id="UP000270025"/>
    </source>
</evidence>
<dbReference type="GO" id="GO:0016491">
    <property type="term" value="F:oxidoreductase activity"/>
    <property type="evidence" value="ECO:0007669"/>
    <property type="project" value="UniProtKB-KW"/>
</dbReference>
<dbReference type="EMBL" id="LR134266">
    <property type="protein sequence ID" value="VED67156.1"/>
    <property type="molecule type" value="Genomic_DNA"/>
</dbReference>
<sequence length="274" mass="30852">MAVEVFYLIEIWYTRAMKIEDTIKKAIILGAIGGIGRQLAKELARRLDYLVLVGRDADKLSQVQEELTGSKAQLSILTLDMLDQMALEAFVENLDADLLVNCAGLAYFSRGSDLDSASEQDLWQVNYHSPVHLIKKLVQKNQKIQLVQLSSLAALYPHPYLAAYSSSKAALQTYTLALQEELSQLDSPVQLGLYILGPVQTGIFPPKLVEALGGSRLQMKPEKVAQQLIRFIERDTSYAVIGLRYRLLVLLGRLLPQRWIIRLLARYLRKGLNR</sequence>
<reference evidence="3 4" key="1">
    <citation type="submission" date="2018-12" db="EMBL/GenBank/DDBJ databases">
        <authorList>
            <consortium name="Pathogen Informatics"/>
        </authorList>
    </citation>
    <scope>NUCLEOTIDE SEQUENCE [LARGE SCALE GENOMIC DNA]</scope>
    <source>
        <strain evidence="3 4">NCTC3166</strain>
    </source>
</reference>
<dbReference type="PANTHER" id="PTHR44196:SF1">
    <property type="entry name" value="DEHYDROGENASE_REDUCTASE SDR FAMILY MEMBER 7B"/>
    <property type="match status" value="1"/>
</dbReference>
<name>A0A3S4L5H2_9STRE</name>
<dbReference type="PROSITE" id="PS00061">
    <property type="entry name" value="ADH_SHORT"/>
    <property type="match status" value="1"/>
</dbReference>
<organism evidence="3 4">
    <name type="scientific">Streptococcus viridans</name>
    <dbReference type="NCBI Taxonomy" id="78535"/>
    <lineage>
        <taxon>Bacteria</taxon>
        <taxon>Bacillati</taxon>
        <taxon>Bacillota</taxon>
        <taxon>Bacilli</taxon>
        <taxon>Lactobacillales</taxon>
        <taxon>Streptococcaceae</taxon>
        <taxon>Streptococcus</taxon>
    </lineage>
</organism>
<dbReference type="GO" id="GO:0016020">
    <property type="term" value="C:membrane"/>
    <property type="evidence" value="ECO:0007669"/>
    <property type="project" value="TreeGrafter"/>
</dbReference>
<dbReference type="SUPFAM" id="SSF51735">
    <property type="entry name" value="NAD(P)-binding Rossmann-fold domains"/>
    <property type="match status" value="1"/>
</dbReference>
<dbReference type="InterPro" id="IPR020904">
    <property type="entry name" value="Sc_DH/Rdtase_CS"/>
</dbReference>
<protein>
    <submittedName>
        <fullName evidence="3">Ketoacyl reductase hetN</fullName>
        <ecNumber evidence="3">1.2.1.-</ecNumber>
        <ecNumber evidence="3">1.3.1.-</ecNumber>
    </submittedName>
</protein>
<keyword evidence="4" id="KW-1185">Reference proteome</keyword>
<dbReference type="InterPro" id="IPR002347">
    <property type="entry name" value="SDR_fam"/>
</dbReference>
<dbReference type="Proteomes" id="UP000270025">
    <property type="component" value="Chromosome"/>
</dbReference>